<accession>A0A2I4D537</accession>
<dbReference type="RefSeq" id="XP_013887361.1">
    <property type="nucleotide sequence ID" value="XM_014031907.1"/>
</dbReference>
<organism evidence="2 3">
    <name type="scientific">Austrofundulus limnaeus</name>
    <name type="common">Annual killifish</name>
    <dbReference type="NCBI Taxonomy" id="52670"/>
    <lineage>
        <taxon>Eukaryota</taxon>
        <taxon>Metazoa</taxon>
        <taxon>Chordata</taxon>
        <taxon>Craniata</taxon>
        <taxon>Vertebrata</taxon>
        <taxon>Euteleostomi</taxon>
        <taxon>Actinopterygii</taxon>
        <taxon>Neopterygii</taxon>
        <taxon>Teleostei</taxon>
        <taxon>Neoteleostei</taxon>
        <taxon>Acanthomorphata</taxon>
        <taxon>Ovalentaria</taxon>
        <taxon>Atherinomorphae</taxon>
        <taxon>Cyprinodontiformes</taxon>
        <taxon>Rivulidae</taxon>
        <taxon>Austrofundulus</taxon>
    </lineage>
</organism>
<proteinExistence type="predicted"/>
<dbReference type="Proteomes" id="UP000192220">
    <property type="component" value="Unplaced"/>
</dbReference>
<dbReference type="InParanoid" id="A0A2I4D537"/>
<name>A0A2I4D537_AUSLI</name>
<dbReference type="OrthoDB" id="536372at2759"/>
<gene>
    <name evidence="3" type="primary">LOC106535039</name>
</gene>
<dbReference type="AlphaFoldDB" id="A0A2I4D537"/>
<dbReference type="KEGG" id="alim:106535039"/>
<dbReference type="GeneID" id="106535039"/>
<feature type="region of interest" description="Disordered" evidence="1">
    <location>
        <begin position="1"/>
        <end position="74"/>
    </location>
</feature>
<protein>
    <submittedName>
        <fullName evidence="3">Dyslexia-associated protein KIAA0319-like protein</fullName>
    </submittedName>
</protein>
<evidence type="ECO:0000256" key="1">
    <source>
        <dbReference type="SAM" id="MobiDB-lite"/>
    </source>
</evidence>
<keyword evidence="2" id="KW-1185">Reference proteome</keyword>
<evidence type="ECO:0000313" key="2">
    <source>
        <dbReference type="Proteomes" id="UP000192220"/>
    </source>
</evidence>
<dbReference type="STRING" id="52670.A0A2I4D537"/>
<reference evidence="3" key="1">
    <citation type="submission" date="2025-08" db="UniProtKB">
        <authorList>
            <consortium name="RefSeq"/>
        </authorList>
    </citation>
    <scope>IDENTIFICATION</scope>
</reference>
<sequence>MLEGDEQESLELQLPRAARLKPVPPPTSSALMRSDSEFDSDEGQERGHLLRPQNGSLRNGQGPPRALKPREEHL</sequence>
<evidence type="ECO:0000313" key="3">
    <source>
        <dbReference type="RefSeq" id="XP_013887361.1"/>
    </source>
</evidence>